<dbReference type="PROSITE" id="PS51257">
    <property type="entry name" value="PROKAR_LIPOPROTEIN"/>
    <property type="match status" value="1"/>
</dbReference>
<evidence type="ECO:0000313" key="3">
    <source>
        <dbReference type="EMBL" id="QDQ98930.1"/>
    </source>
</evidence>
<dbReference type="SMART" id="SM00829">
    <property type="entry name" value="PKS_ER"/>
    <property type="match status" value="1"/>
</dbReference>
<protein>
    <submittedName>
        <fullName evidence="3">NADP-dependent oxidoreductase</fullName>
    </submittedName>
</protein>
<dbReference type="KEGG" id="toy:FO059_01630"/>
<evidence type="ECO:0000313" key="4">
    <source>
        <dbReference type="Proteomes" id="UP000317344"/>
    </source>
</evidence>
<proteinExistence type="predicted"/>
<dbReference type="Pfam" id="PF08240">
    <property type="entry name" value="ADH_N"/>
    <property type="match status" value="1"/>
</dbReference>
<keyword evidence="4" id="KW-1185">Reference proteome</keyword>
<gene>
    <name evidence="3" type="ORF">FO059_01630</name>
</gene>
<dbReference type="Gene3D" id="3.40.50.720">
    <property type="entry name" value="NAD(P)-binding Rossmann-like Domain"/>
    <property type="match status" value="1"/>
</dbReference>
<dbReference type="InterPro" id="IPR011032">
    <property type="entry name" value="GroES-like_sf"/>
</dbReference>
<dbReference type="RefSeq" id="WP_143910334.1">
    <property type="nucleotide sequence ID" value="NZ_CP041765.1"/>
</dbReference>
<keyword evidence="1" id="KW-0521">NADP</keyword>
<evidence type="ECO:0000259" key="2">
    <source>
        <dbReference type="SMART" id="SM00829"/>
    </source>
</evidence>
<accession>A0A516X7A7</accession>
<dbReference type="InterPro" id="IPR036291">
    <property type="entry name" value="NAD(P)-bd_dom_sf"/>
</dbReference>
<name>A0A516X7A7_9ACTN</name>
<reference evidence="3 4" key="1">
    <citation type="submission" date="2019-07" db="EMBL/GenBank/DDBJ databases">
        <title>Tomitella cavernea sp. nov., an actinomycete isolated from soil.</title>
        <authorList>
            <person name="Cheng J."/>
        </authorList>
    </citation>
    <scope>NUCLEOTIDE SEQUENCE [LARGE SCALE GENOMIC DNA]</scope>
    <source>
        <strain evidence="3 4">HY188</strain>
    </source>
</reference>
<reference evidence="3 4" key="2">
    <citation type="submission" date="2019-07" db="EMBL/GenBank/DDBJ databases">
        <authorList>
            <person name="Huang Y."/>
        </authorList>
    </citation>
    <scope>NUCLEOTIDE SEQUENCE [LARGE SCALE GENOMIC DNA]</scope>
    <source>
        <strain evidence="3 4">HY188</strain>
    </source>
</reference>
<organism evidence="3 4">
    <name type="scientific">Tomitella fengzijianii</name>
    <dbReference type="NCBI Taxonomy" id="2597660"/>
    <lineage>
        <taxon>Bacteria</taxon>
        <taxon>Bacillati</taxon>
        <taxon>Actinomycetota</taxon>
        <taxon>Actinomycetes</taxon>
        <taxon>Mycobacteriales</taxon>
        <taxon>Tomitella</taxon>
    </lineage>
</organism>
<dbReference type="SUPFAM" id="SSF51735">
    <property type="entry name" value="NAD(P)-binding Rossmann-fold domains"/>
    <property type="match status" value="1"/>
</dbReference>
<dbReference type="InterPro" id="IPR013154">
    <property type="entry name" value="ADH-like_N"/>
</dbReference>
<evidence type="ECO:0000256" key="1">
    <source>
        <dbReference type="ARBA" id="ARBA00022857"/>
    </source>
</evidence>
<dbReference type="PANTHER" id="PTHR44154:SF1">
    <property type="entry name" value="QUINONE OXIDOREDUCTASE"/>
    <property type="match status" value="1"/>
</dbReference>
<dbReference type="Proteomes" id="UP000317344">
    <property type="component" value="Chromosome"/>
</dbReference>
<dbReference type="GO" id="GO:0016491">
    <property type="term" value="F:oxidoreductase activity"/>
    <property type="evidence" value="ECO:0007669"/>
    <property type="project" value="InterPro"/>
</dbReference>
<dbReference type="InterPro" id="IPR051603">
    <property type="entry name" value="Zinc-ADH_QOR/CCCR"/>
</dbReference>
<dbReference type="PANTHER" id="PTHR44154">
    <property type="entry name" value="QUINONE OXIDOREDUCTASE"/>
    <property type="match status" value="1"/>
</dbReference>
<dbReference type="CDD" id="cd05289">
    <property type="entry name" value="MDR_like_2"/>
    <property type="match status" value="1"/>
</dbReference>
<dbReference type="InterPro" id="IPR020843">
    <property type="entry name" value="ER"/>
</dbReference>
<dbReference type="SUPFAM" id="SSF50129">
    <property type="entry name" value="GroES-like"/>
    <property type="match status" value="1"/>
</dbReference>
<dbReference type="Pfam" id="PF13602">
    <property type="entry name" value="ADH_zinc_N_2"/>
    <property type="match status" value="1"/>
</dbReference>
<dbReference type="AlphaFoldDB" id="A0A516X7A7"/>
<sequence>MRAISYSAYGGPSVLTACRVPVPHAGPGQVRIAVRAASVNPFDLKKRSGMFAAGADAPQRPVIPGVEASGVIDEVGPGTTGAAVGDEVFGLGPASFAEHSVLEHWAARPAAWTWAQAASVSTAAEAAQRALDLLDVAEGTTLMIDGASGSVGFAAAQLALARGAAVLGTASPAKQERLRALGVGTVDHGLAERVAALDPGSVDAVLDASGRGSLDELIAIAGDPGRVVTLANFDAPEKGVRVSGKPTAFGALQQVAELAADGRFEVVVDSESPLDEAADAHARAEAGADGKVVVLPR</sequence>
<dbReference type="EMBL" id="CP041765">
    <property type="protein sequence ID" value="QDQ98930.1"/>
    <property type="molecule type" value="Genomic_DNA"/>
</dbReference>
<feature type="domain" description="Enoyl reductase (ER)" evidence="2">
    <location>
        <begin position="10"/>
        <end position="294"/>
    </location>
</feature>
<dbReference type="Gene3D" id="3.90.180.10">
    <property type="entry name" value="Medium-chain alcohol dehydrogenases, catalytic domain"/>
    <property type="match status" value="1"/>
</dbReference>
<dbReference type="OrthoDB" id="4512359at2"/>